<keyword evidence="1" id="KW-0805">Transcription regulation</keyword>
<dbReference type="InterPro" id="IPR010982">
    <property type="entry name" value="Lambda_DNA-bd_dom_sf"/>
</dbReference>
<dbReference type="PANTHER" id="PTHR40661">
    <property type="match status" value="1"/>
</dbReference>
<dbReference type="GO" id="GO:0003677">
    <property type="term" value="F:DNA binding"/>
    <property type="evidence" value="ECO:0007669"/>
    <property type="project" value="UniProtKB-KW"/>
</dbReference>
<dbReference type="EMBL" id="PPCN01000010">
    <property type="protein sequence ID" value="POF29183.1"/>
    <property type="molecule type" value="Genomic_DNA"/>
</dbReference>
<proteinExistence type="predicted"/>
<dbReference type="PANTHER" id="PTHR40661:SF3">
    <property type="entry name" value="FELS-1 PROPHAGE TRANSCRIPTIONAL REGULATOR"/>
    <property type="match status" value="1"/>
</dbReference>
<evidence type="ECO:0000313" key="7">
    <source>
        <dbReference type="Proteomes" id="UP000236959"/>
    </source>
</evidence>
<dbReference type="Pfam" id="PF01381">
    <property type="entry name" value="HTH_3"/>
    <property type="match status" value="1"/>
</dbReference>
<dbReference type="Gene3D" id="1.10.260.40">
    <property type="entry name" value="lambda repressor-like DNA-binding domains"/>
    <property type="match status" value="1"/>
</dbReference>
<dbReference type="SUPFAM" id="SSF47413">
    <property type="entry name" value="lambda repressor-like DNA-binding domains"/>
    <property type="match status" value="1"/>
</dbReference>
<evidence type="ECO:0000256" key="3">
    <source>
        <dbReference type="ARBA" id="ARBA00023163"/>
    </source>
</evidence>
<keyword evidence="3" id="KW-0804">Transcription</keyword>
<dbReference type="Proteomes" id="UP000236959">
    <property type="component" value="Unassembled WGS sequence"/>
</dbReference>
<evidence type="ECO:0000256" key="4">
    <source>
        <dbReference type="SAM" id="Coils"/>
    </source>
</evidence>
<name>A0A2S3UNQ5_9HYPH</name>
<keyword evidence="2" id="KW-0238">DNA-binding</keyword>
<evidence type="ECO:0000256" key="1">
    <source>
        <dbReference type="ARBA" id="ARBA00023015"/>
    </source>
</evidence>
<keyword evidence="7" id="KW-1185">Reference proteome</keyword>
<feature type="coiled-coil region" evidence="4">
    <location>
        <begin position="117"/>
        <end position="144"/>
    </location>
</feature>
<feature type="domain" description="HTH cro/C1-type" evidence="5">
    <location>
        <begin position="47"/>
        <end position="99"/>
    </location>
</feature>
<dbReference type="PROSITE" id="PS50943">
    <property type="entry name" value="HTH_CROC1"/>
    <property type="match status" value="1"/>
</dbReference>
<protein>
    <submittedName>
        <fullName evidence="6">Helix-turn-helix protein</fullName>
    </submittedName>
</protein>
<dbReference type="AlphaFoldDB" id="A0A2S3UNQ5"/>
<evidence type="ECO:0000256" key="2">
    <source>
        <dbReference type="ARBA" id="ARBA00023125"/>
    </source>
</evidence>
<organism evidence="6 7">
    <name type="scientific">Roseibium marinum</name>
    <dbReference type="NCBI Taxonomy" id="281252"/>
    <lineage>
        <taxon>Bacteria</taxon>
        <taxon>Pseudomonadati</taxon>
        <taxon>Pseudomonadota</taxon>
        <taxon>Alphaproteobacteria</taxon>
        <taxon>Hyphomicrobiales</taxon>
        <taxon>Stappiaceae</taxon>
        <taxon>Roseibium</taxon>
    </lineage>
</organism>
<accession>A0A2S3UNQ5</accession>
<keyword evidence="4" id="KW-0175">Coiled coil</keyword>
<reference evidence="6 7" key="1">
    <citation type="submission" date="2018-01" db="EMBL/GenBank/DDBJ databases">
        <title>Genomic Encyclopedia of Archaeal and Bacterial Type Strains, Phase II (KMG-II): from individual species to whole genera.</title>
        <authorList>
            <person name="Goeker M."/>
        </authorList>
    </citation>
    <scope>NUCLEOTIDE SEQUENCE [LARGE SCALE GENOMIC DNA]</scope>
    <source>
        <strain evidence="6 7">DSM 17023</strain>
    </source>
</reference>
<dbReference type="CDD" id="cd00093">
    <property type="entry name" value="HTH_XRE"/>
    <property type="match status" value="1"/>
</dbReference>
<evidence type="ECO:0000259" key="5">
    <source>
        <dbReference type="PROSITE" id="PS50943"/>
    </source>
</evidence>
<dbReference type="InterPro" id="IPR001387">
    <property type="entry name" value="Cro/C1-type_HTH"/>
</dbReference>
<dbReference type="SMART" id="SM00530">
    <property type="entry name" value="HTH_XRE"/>
    <property type="match status" value="1"/>
</dbReference>
<sequence length="148" mass="15894">MNHIFRKNSPSGPAGTVYLAAETIVSDGSATMSNSSTDYTLGERICKARDASSLSTAQLARRLGIKTATMQSWESDRSEPRSNKLVLLAGVLNVSPTWLLVGRGTPPISEDASGTDLDSMRVALDRIQRQAQALADEIGVLQDRMNGE</sequence>
<evidence type="ECO:0000313" key="6">
    <source>
        <dbReference type="EMBL" id="POF29183.1"/>
    </source>
</evidence>
<gene>
    <name evidence="6" type="ORF">CLV41_110187</name>
</gene>
<comment type="caution">
    <text evidence="6">The sequence shown here is derived from an EMBL/GenBank/DDBJ whole genome shotgun (WGS) entry which is preliminary data.</text>
</comment>
<dbReference type="OrthoDB" id="5659783at2"/>